<dbReference type="SMART" id="SM00448">
    <property type="entry name" value="REC"/>
    <property type="match status" value="1"/>
</dbReference>
<dbReference type="Pfam" id="PF00072">
    <property type="entry name" value="Response_reg"/>
    <property type="match status" value="1"/>
</dbReference>
<dbReference type="Pfam" id="PF00512">
    <property type="entry name" value="HisKA"/>
    <property type="match status" value="1"/>
</dbReference>
<feature type="coiled-coil region" evidence="7">
    <location>
        <begin position="470"/>
        <end position="497"/>
    </location>
</feature>
<evidence type="ECO:0000313" key="12">
    <source>
        <dbReference type="EMBL" id="NJB96309.1"/>
    </source>
</evidence>
<dbReference type="InterPro" id="IPR003661">
    <property type="entry name" value="HisK_dim/P_dom"/>
</dbReference>
<evidence type="ECO:0000256" key="7">
    <source>
        <dbReference type="SAM" id="Coils"/>
    </source>
</evidence>
<gene>
    <name evidence="12" type="ORF">GGR89_000601</name>
</gene>
<evidence type="ECO:0000256" key="3">
    <source>
        <dbReference type="ARBA" id="ARBA00022553"/>
    </source>
</evidence>
<feature type="domain" description="Response regulatory" evidence="9">
    <location>
        <begin position="752"/>
        <end position="862"/>
    </location>
</feature>
<dbReference type="SMART" id="SM00387">
    <property type="entry name" value="HATPase_c"/>
    <property type="match status" value="1"/>
</dbReference>
<dbReference type="Gene3D" id="1.10.287.130">
    <property type="match status" value="1"/>
</dbReference>
<dbReference type="InterPro" id="IPR003594">
    <property type="entry name" value="HATPase_dom"/>
</dbReference>
<reference evidence="12 13" key="1">
    <citation type="submission" date="2020-03" db="EMBL/GenBank/DDBJ databases">
        <title>Genomic Encyclopedia of Type Strains, Phase IV (KMG-IV): sequencing the most valuable type-strain genomes for metagenomic binning, comparative biology and taxonomic classification.</title>
        <authorList>
            <person name="Goeker M."/>
        </authorList>
    </citation>
    <scope>NUCLEOTIDE SEQUENCE [LARGE SCALE GENOMIC DNA]</scope>
    <source>
        <strain evidence="12 13">DSM 7225</strain>
    </source>
</reference>
<dbReference type="CDD" id="cd00130">
    <property type="entry name" value="PAS"/>
    <property type="match status" value="1"/>
</dbReference>
<dbReference type="Gene3D" id="3.40.50.2300">
    <property type="match status" value="1"/>
</dbReference>
<dbReference type="SUPFAM" id="SSF55785">
    <property type="entry name" value="PYP-like sensor domain (PAS domain)"/>
    <property type="match status" value="2"/>
</dbReference>
<dbReference type="PRINTS" id="PR00344">
    <property type="entry name" value="BCTRLSENSOR"/>
</dbReference>
<evidence type="ECO:0000259" key="9">
    <source>
        <dbReference type="PROSITE" id="PS50110"/>
    </source>
</evidence>
<evidence type="ECO:0000256" key="5">
    <source>
        <dbReference type="ARBA" id="ARBA00022777"/>
    </source>
</evidence>
<dbReference type="InterPro" id="IPR000014">
    <property type="entry name" value="PAS"/>
</dbReference>
<dbReference type="AlphaFoldDB" id="A0A7X5XVW4"/>
<dbReference type="InterPro" id="IPR004358">
    <property type="entry name" value="Sig_transdc_His_kin-like_C"/>
</dbReference>
<dbReference type="Pfam" id="PF08448">
    <property type="entry name" value="PAS_4"/>
    <property type="match status" value="2"/>
</dbReference>
<evidence type="ECO:0000256" key="4">
    <source>
        <dbReference type="ARBA" id="ARBA00022679"/>
    </source>
</evidence>
<dbReference type="PANTHER" id="PTHR43065">
    <property type="entry name" value="SENSOR HISTIDINE KINASE"/>
    <property type="match status" value="1"/>
</dbReference>
<sequence length="864" mass="92752">MTPPAGLDAASATPLDRLIAARDWSDSPLGLPETWPRCLRDALTLMLPSHAQVAIFWGPDDVALYNAAYAQTIGNKHPDALGNPAQPYWAESWDELGPMLAHVRTTGKTLSARDRRFYTERHGFGEIVYFDISMSPVRDEDGAVGGVMSVVSETTERVKADRRLRESEAALRASEGLAREQADELAVMYDNSPVGLAVLDTDLRYIRINRQLAEWNGIPVADHIGRHVSEIVPELTDQVAAALLRVLAGEPLLGIEITGPTRARPDGTSTWRQNWVPIYNWNGEIHQIAISCEDVSEERNAQAALETLNRVGAALSAEHDLERLVQMLTDAGVALTGASVGAFFHNVMDESGERLHLFTLSGEDRDRFESLGRPRATAVFAPIFRNVVMRSDDVTREPDYGQNTPHHGMPAGHPVVTSYLAVPVVSRDRSVLGGLLFGHSLPGRFTARHEELARTLAAQAAVAIDNAGLIADVRAANETLERRVEERTAALRETEAALRQSQKMEAMGQLTGGVAHDFNNLLTPIIGSLDLILRKRGDDPVLHRLLDGAMRSAERASTLVQRLLAFARRQPLQPAPVDMAVLVDGMVPLLASTLGPKIALSVTKPEALPPARADANQLEMALLNLAVNARDAMPEGGALEVRLGLGNAGDAPTPLPAGRYVRLAVRDTGSGMDAGTLARAIEPFFSTKGVGRGTGLGLSMVHGLASQLGGTLGLSSRLGEGTEVELWLPVSAEALAAHEAPQRHEPHDGAGTVLLVDDEDIVRGTAAEMLQALGYQVQLADSAEAALAMLDRGLVPDLLVTDHLMPGMTGTDLARAVQARLGALPTLIVSGYAGVEGLGRDFAHLPKPFRQADLARALTLLGVR</sequence>
<dbReference type="InterPro" id="IPR003018">
    <property type="entry name" value="GAF"/>
</dbReference>
<dbReference type="Pfam" id="PF02518">
    <property type="entry name" value="HATPase_c"/>
    <property type="match status" value="1"/>
</dbReference>
<dbReference type="Pfam" id="PF13185">
    <property type="entry name" value="GAF_2"/>
    <property type="match status" value="1"/>
</dbReference>
<dbReference type="InterPro" id="IPR029016">
    <property type="entry name" value="GAF-like_dom_sf"/>
</dbReference>
<keyword evidence="5" id="KW-0418">Kinase</keyword>
<evidence type="ECO:0000313" key="13">
    <source>
        <dbReference type="Proteomes" id="UP000531251"/>
    </source>
</evidence>
<proteinExistence type="predicted"/>
<dbReference type="PANTHER" id="PTHR43065:SF42">
    <property type="entry name" value="TWO-COMPONENT SENSOR PPRA"/>
    <property type="match status" value="1"/>
</dbReference>
<dbReference type="SUPFAM" id="SSF55874">
    <property type="entry name" value="ATPase domain of HSP90 chaperone/DNA topoisomerase II/histidine kinase"/>
    <property type="match status" value="1"/>
</dbReference>
<evidence type="ECO:0000259" key="11">
    <source>
        <dbReference type="PROSITE" id="PS50113"/>
    </source>
</evidence>
<dbReference type="InterPro" id="IPR036890">
    <property type="entry name" value="HATPase_C_sf"/>
</dbReference>
<protein>
    <recommendedName>
        <fullName evidence="2">histidine kinase</fullName>
        <ecNumber evidence="2">2.7.13.3</ecNumber>
    </recommendedName>
</protein>
<name>A0A7X5XVW4_9SPHN</name>
<dbReference type="InterPro" id="IPR005467">
    <property type="entry name" value="His_kinase_dom"/>
</dbReference>
<evidence type="ECO:0000256" key="6">
    <source>
        <dbReference type="PROSITE-ProRule" id="PRU00169"/>
    </source>
</evidence>
<dbReference type="PROSITE" id="PS50109">
    <property type="entry name" value="HIS_KIN"/>
    <property type="match status" value="1"/>
</dbReference>
<dbReference type="InterPro" id="IPR036097">
    <property type="entry name" value="HisK_dim/P_sf"/>
</dbReference>
<feature type="domain" description="PAC" evidence="11">
    <location>
        <begin position="113"/>
        <end position="166"/>
    </location>
</feature>
<feature type="domain" description="PAC" evidence="11">
    <location>
        <begin position="253"/>
        <end position="307"/>
    </location>
</feature>
<dbReference type="SUPFAM" id="SSF55781">
    <property type="entry name" value="GAF domain-like"/>
    <property type="match status" value="1"/>
</dbReference>
<dbReference type="InterPro" id="IPR001789">
    <property type="entry name" value="Sig_transdc_resp-reg_receiver"/>
</dbReference>
<dbReference type="NCBIfam" id="TIGR00229">
    <property type="entry name" value="sensory_box"/>
    <property type="match status" value="1"/>
</dbReference>
<dbReference type="CDD" id="cd00082">
    <property type="entry name" value="HisKA"/>
    <property type="match status" value="1"/>
</dbReference>
<organism evidence="12 13">
    <name type="scientific">Sphingomonas trueperi</name>
    <dbReference type="NCBI Taxonomy" id="53317"/>
    <lineage>
        <taxon>Bacteria</taxon>
        <taxon>Pseudomonadati</taxon>
        <taxon>Pseudomonadota</taxon>
        <taxon>Alphaproteobacteria</taxon>
        <taxon>Sphingomonadales</taxon>
        <taxon>Sphingomonadaceae</taxon>
        <taxon>Sphingomonas</taxon>
    </lineage>
</organism>
<keyword evidence="13" id="KW-1185">Reference proteome</keyword>
<evidence type="ECO:0000259" key="8">
    <source>
        <dbReference type="PROSITE" id="PS50109"/>
    </source>
</evidence>
<dbReference type="EMBL" id="JAATJB010000001">
    <property type="protein sequence ID" value="NJB96309.1"/>
    <property type="molecule type" value="Genomic_DNA"/>
</dbReference>
<dbReference type="InterPro" id="IPR000700">
    <property type="entry name" value="PAS-assoc_C"/>
</dbReference>
<dbReference type="InterPro" id="IPR011006">
    <property type="entry name" value="CheY-like_superfamily"/>
</dbReference>
<evidence type="ECO:0000259" key="10">
    <source>
        <dbReference type="PROSITE" id="PS50112"/>
    </source>
</evidence>
<comment type="catalytic activity">
    <reaction evidence="1">
        <text>ATP + protein L-histidine = ADP + protein N-phospho-L-histidine.</text>
        <dbReference type="EC" id="2.7.13.3"/>
    </reaction>
</comment>
<dbReference type="RefSeq" id="WP_125976823.1">
    <property type="nucleotide sequence ID" value="NZ_BAAADY010000001.1"/>
</dbReference>
<dbReference type="InterPro" id="IPR013656">
    <property type="entry name" value="PAS_4"/>
</dbReference>
<dbReference type="EC" id="2.7.13.3" evidence="2"/>
<dbReference type="InterPro" id="IPR035965">
    <property type="entry name" value="PAS-like_dom_sf"/>
</dbReference>
<feature type="domain" description="PAS" evidence="10">
    <location>
        <begin position="181"/>
        <end position="250"/>
    </location>
</feature>
<dbReference type="PROSITE" id="PS50110">
    <property type="entry name" value="RESPONSE_REGULATORY"/>
    <property type="match status" value="1"/>
</dbReference>
<comment type="caution">
    <text evidence="12">The sequence shown here is derived from an EMBL/GenBank/DDBJ whole genome shotgun (WGS) entry which is preliminary data.</text>
</comment>
<dbReference type="SUPFAM" id="SSF52172">
    <property type="entry name" value="CheY-like"/>
    <property type="match status" value="1"/>
</dbReference>
<dbReference type="Gene3D" id="3.30.565.10">
    <property type="entry name" value="Histidine kinase-like ATPase, C-terminal domain"/>
    <property type="match status" value="1"/>
</dbReference>
<dbReference type="SUPFAM" id="SSF47384">
    <property type="entry name" value="Homodimeric domain of signal transducing histidine kinase"/>
    <property type="match status" value="1"/>
</dbReference>
<dbReference type="Gene3D" id="3.30.450.20">
    <property type="entry name" value="PAS domain"/>
    <property type="match status" value="2"/>
</dbReference>
<dbReference type="SMART" id="SM00065">
    <property type="entry name" value="GAF"/>
    <property type="match status" value="1"/>
</dbReference>
<accession>A0A7X5XVW4</accession>
<feature type="domain" description="Histidine kinase" evidence="8">
    <location>
        <begin position="513"/>
        <end position="732"/>
    </location>
</feature>
<dbReference type="SMART" id="SM00388">
    <property type="entry name" value="HisKA"/>
    <property type="match status" value="1"/>
</dbReference>
<keyword evidence="3 6" id="KW-0597">Phosphoprotein</keyword>
<evidence type="ECO:0000256" key="2">
    <source>
        <dbReference type="ARBA" id="ARBA00012438"/>
    </source>
</evidence>
<dbReference type="Proteomes" id="UP000531251">
    <property type="component" value="Unassembled WGS sequence"/>
</dbReference>
<dbReference type="PROSITE" id="PS50113">
    <property type="entry name" value="PAC"/>
    <property type="match status" value="2"/>
</dbReference>
<dbReference type="GO" id="GO:0000155">
    <property type="term" value="F:phosphorelay sensor kinase activity"/>
    <property type="evidence" value="ECO:0007669"/>
    <property type="project" value="InterPro"/>
</dbReference>
<keyword evidence="4" id="KW-0808">Transferase</keyword>
<evidence type="ECO:0000256" key="1">
    <source>
        <dbReference type="ARBA" id="ARBA00000085"/>
    </source>
</evidence>
<dbReference type="Gene3D" id="3.30.450.40">
    <property type="match status" value="1"/>
</dbReference>
<keyword evidence="7" id="KW-0175">Coiled coil</keyword>
<dbReference type="PROSITE" id="PS50112">
    <property type="entry name" value="PAS"/>
    <property type="match status" value="1"/>
</dbReference>
<feature type="modified residue" description="4-aspartylphosphate" evidence="6">
    <location>
        <position position="802"/>
    </location>
</feature>